<sequence length="74" mass="8883">MFFKHNDKIQQSNVNIACWYTFTVWAVLLLINSFYEFFMDKEFIESSFTILVVGLVVFFVVEAFLTLYQKSRKH</sequence>
<accession>A0ABV2LE22</accession>
<feature type="transmembrane region" description="Helical" evidence="1">
    <location>
        <begin position="47"/>
        <end position="68"/>
    </location>
</feature>
<comment type="caution">
    <text evidence="2">The sequence shown here is derived from an EMBL/GenBank/DDBJ whole genome shotgun (WGS) entry which is preliminary data.</text>
</comment>
<evidence type="ECO:0000313" key="3">
    <source>
        <dbReference type="Proteomes" id="UP001549097"/>
    </source>
</evidence>
<organism evidence="2 3">
    <name type="scientific">Fictibacillus halophilus</name>
    <dbReference type="NCBI Taxonomy" id="1610490"/>
    <lineage>
        <taxon>Bacteria</taxon>
        <taxon>Bacillati</taxon>
        <taxon>Bacillota</taxon>
        <taxon>Bacilli</taxon>
        <taxon>Bacillales</taxon>
        <taxon>Fictibacillaceae</taxon>
        <taxon>Fictibacillus</taxon>
    </lineage>
</organism>
<keyword evidence="1" id="KW-1133">Transmembrane helix</keyword>
<gene>
    <name evidence="2" type="ORF">ABID52_000420</name>
</gene>
<keyword evidence="3" id="KW-1185">Reference proteome</keyword>
<protein>
    <submittedName>
        <fullName evidence="2">FtsH-binding integral membrane protein</fullName>
    </submittedName>
</protein>
<evidence type="ECO:0000256" key="1">
    <source>
        <dbReference type="SAM" id="Phobius"/>
    </source>
</evidence>
<dbReference type="EMBL" id="JBEPMP010000001">
    <property type="protein sequence ID" value="MET3726839.1"/>
    <property type="molecule type" value="Genomic_DNA"/>
</dbReference>
<reference evidence="2 3" key="1">
    <citation type="submission" date="2024-06" db="EMBL/GenBank/DDBJ databases">
        <title>Genomic Encyclopedia of Type Strains, Phase IV (KMG-IV): sequencing the most valuable type-strain genomes for metagenomic binning, comparative biology and taxonomic classification.</title>
        <authorList>
            <person name="Goeker M."/>
        </authorList>
    </citation>
    <scope>NUCLEOTIDE SEQUENCE [LARGE SCALE GENOMIC DNA]</scope>
    <source>
        <strain evidence="2 3">DSM 100124</strain>
    </source>
</reference>
<dbReference type="RefSeq" id="WP_198768546.1">
    <property type="nucleotide sequence ID" value="NZ_JAEACF010000001.1"/>
</dbReference>
<proteinExistence type="predicted"/>
<keyword evidence="1" id="KW-0812">Transmembrane</keyword>
<name>A0ABV2LE22_9BACL</name>
<feature type="transmembrane region" description="Helical" evidence="1">
    <location>
        <begin position="12"/>
        <end position="35"/>
    </location>
</feature>
<evidence type="ECO:0000313" key="2">
    <source>
        <dbReference type="EMBL" id="MET3726839.1"/>
    </source>
</evidence>
<dbReference type="Proteomes" id="UP001549097">
    <property type="component" value="Unassembled WGS sequence"/>
</dbReference>
<keyword evidence="1" id="KW-0472">Membrane</keyword>